<evidence type="ECO:0000256" key="1">
    <source>
        <dbReference type="ARBA" id="ARBA00000707"/>
    </source>
</evidence>
<keyword evidence="5" id="KW-0479">Metal-binding</keyword>
<dbReference type="InterPro" id="IPR018200">
    <property type="entry name" value="USP_CS"/>
</dbReference>
<organism evidence="20">
    <name type="scientific">Soboliphyme baturini</name>
    <dbReference type="NCBI Taxonomy" id="241478"/>
    <lineage>
        <taxon>Eukaryota</taxon>
        <taxon>Metazoa</taxon>
        <taxon>Ecdysozoa</taxon>
        <taxon>Nematoda</taxon>
        <taxon>Enoplea</taxon>
        <taxon>Dorylaimia</taxon>
        <taxon>Dioctophymatida</taxon>
        <taxon>Dioctophymatoidea</taxon>
        <taxon>Soboliphymatidae</taxon>
        <taxon>Soboliphyme</taxon>
    </lineage>
</organism>
<evidence type="ECO:0000256" key="12">
    <source>
        <dbReference type="ARBA" id="ARBA00023163"/>
    </source>
</evidence>
<evidence type="ECO:0000256" key="9">
    <source>
        <dbReference type="ARBA" id="ARBA00022807"/>
    </source>
</evidence>
<dbReference type="PROSITE" id="PS50235">
    <property type="entry name" value="USP_3"/>
    <property type="match status" value="1"/>
</dbReference>
<dbReference type="Pfam" id="PF00443">
    <property type="entry name" value="UCH"/>
    <property type="match status" value="1"/>
</dbReference>
<gene>
    <name evidence="18" type="ORF">SBAD_LOCUS4725</name>
</gene>
<evidence type="ECO:0000256" key="11">
    <source>
        <dbReference type="ARBA" id="ARBA00023015"/>
    </source>
</evidence>
<evidence type="ECO:0000256" key="2">
    <source>
        <dbReference type="ARBA" id="ARBA00004123"/>
    </source>
</evidence>
<keyword evidence="12" id="KW-0804">Transcription</keyword>
<sequence>MGCTHLRKFRNSNPDILNSYCTICQTVIYPFSSESRLQSYFSSCLTCGQKDTALLCCLECVYLGCWSRNHFRDHQAELGHQFGVISNHGQIFCAACNDFVYEEEFEKLRSAIENRHRYNLGLSHTIQWFPSSYEVKEVKSKSRSVFLLRSGTTLGLRGLVNLSSTCFMNCIVQALTHTPLLRDYFLSDQHRPCRRSKCLMCQMNRLFQEFYCGAKTPYIPFQLLYLVWNHAPNLAGYKQQDAHEFFIAILDVMHRHSKVATKQDASCSCIVDQIFAGVLQSDLKCRDCGGVSTTFEPYYDISLDLGSDFFADKTLNGSMFPLPTTLQDCLHRFTFAEYLGSMAKIKCTRCDRYEESTKQLTFNKLPIVACFHLKRFEHHNKLHKKISSAITFPQFLDMTPFTSHFRNRTRPSTCITSTSEILNTLKNKYALYAVVNHHGTIESGHYTCFIRQLNDQWFRCDDHVITRASIDEVLNSEGYMLFYHKQFLDYD</sequence>
<reference evidence="20" key="1">
    <citation type="submission" date="2016-06" db="UniProtKB">
        <authorList>
            <consortium name="WormBaseParasite"/>
        </authorList>
    </citation>
    <scope>IDENTIFICATION</scope>
</reference>
<evidence type="ECO:0000256" key="4">
    <source>
        <dbReference type="ARBA" id="ARBA00022670"/>
    </source>
</evidence>
<evidence type="ECO:0000259" key="17">
    <source>
        <dbReference type="PROSITE" id="PS50271"/>
    </source>
</evidence>
<dbReference type="PANTHER" id="PTHR21646:SF33">
    <property type="entry name" value="UBIQUITIN CARBOXYL-TERMINAL HYDROLASE 22"/>
    <property type="match status" value="1"/>
</dbReference>
<dbReference type="InterPro" id="IPR001607">
    <property type="entry name" value="Znf_UBP"/>
</dbReference>
<dbReference type="WBParaSite" id="SBAD_0000492101-mRNA-1">
    <property type="protein sequence ID" value="SBAD_0000492101-mRNA-1"/>
    <property type="gene ID" value="SBAD_0000492101"/>
</dbReference>
<dbReference type="EC" id="3.4.19.12" evidence="3"/>
<dbReference type="GO" id="GO:0016579">
    <property type="term" value="P:protein deubiquitination"/>
    <property type="evidence" value="ECO:0007669"/>
    <property type="project" value="InterPro"/>
</dbReference>
<dbReference type="GO" id="GO:0008270">
    <property type="term" value="F:zinc ion binding"/>
    <property type="evidence" value="ECO:0007669"/>
    <property type="project" value="UniProtKB-KW"/>
</dbReference>
<dbReference type="AlphaFoldDB" id="A0A183IM79"/>
<dbReference type="EMBL" id="UZAM01008508">
    <property type="protein sequence ID" value="VDP05248.1"/>
    <property type="molecule type" value="Genomic_DNA"/>
</dbReference>
<dbReference type="Gene3D" id="3.30.40.10">
    <property type="entry name" value="Zinc/RING finger domain, C3HC4 (zinc finger)"/>
    <property type="match status" value="1"/>
</dbReference>
<evidence type="ECO:0000256" key="7">
    <source>
        <dbReference type="ARBA" id="ARBA00022786"/>
    </source>
</evidence>
<evidence type="ECO:0000256" key="14">
    <source>
        <dbReference type="ARBA" id="ARBA00038490"/>
    </source>
</evidence>
<protein>
    <recommendedName>
        <fullName evidence="3">ubiquitinyl hydrolase 1</fullName>
        <ecNumber evidence="3">3.4.19.12</ecNumber>
    </recommendedName>
</protein>
<evidence type="ECO:0000256" key="15">
    <source>
        <dbReference type="PROSITE-ProRule" id="PRU00502"/>
    </source>
</evidence>
<evidence type="ECO:0000259" key="16">
    <source>
        <dbReference type="PROSITE" id="PS50235"/>
    </source>
</evidence>
<evidence type="ECO:0000256" key="6">
    <source>
        <dbReference type="ARBA" id="ARBA00022771"/>
    </source>
</evidence>
<reference evidence="18 19" key="2">
    <citation type="submission" date="2018-11" db="EMBL/GenBank/DDBJ databases">
        <authorList>
            <consortium name="Pathogen Informatics"/>
        </authorList>
    </citation>
    <scope>NUCLEOTIDE SEQUENCE [LARGE SCALE GENOMIC DNA]</scope>
</reference>
<dbReference type="Gene3D" id="3.90.70.10">
    <property type="entry name" value="Cysteine proteinases"/>
    <property type="match status" value="1"/>
</dbReference>
<feature type="domain" description="USP" evidence="16">
    <location>
        <begin position="157"/>
        <end position="486"/>
    </location>
</feature>
<accession>A0A183IM79</accession>
<dbReference type="GO" id="GO:0004843">
    <property type="term" value="F:cysteine-type deubiquitinase activity"/>
    <property type="evidence" value="ECO:0007669"/>
    <property type="project" value="UniProtKB-EC"/>
</dbReference>
<dbReference type="SUPFAM" id="SSF57850">
    <property type="entry name" value="RING/U-box"/>
    <property type="match status" value="1"/>
</dbReference>
<feature type="domain" description="UBP-type" evidence="17">
    <location>
        <begin position="1"/>
        <end position="119"/>
    </location>
</feature>
<dbReference type="OrthoDB" id="47475at2759"/>
<evidence type="ECO:0000256" key="5">
    <source>
        <dbReference type="ARBA" id="ARBA00022723"/>
    </source>
</evidence>
<keyword evidence="11" id="KW-0805">Transcription regulation</keyword>
<comment type="catalytic activity">
    <reaction evidence="1">
        <text>Thiol-dependent hydrolysis of ester, thioester, amide, peptide and isopeptide bonds formed by the C-terminal Gly of ubiquitin (a 76-residue protein attached to proteins as an intracellular targeting signal).</text>
        <dbReference type="EC" id="3.4.19.12"/>
    </reaction>
</comment>
<dbReference type="PROSITE" id="PS50271">
    <property type="entry name" value="ZF_UBP"/>
    <property type="match status" value="1"/>
</dbReference>
<name>A0A183IM79_9BILA</name>
<dbReference type="PANTHER" id="PTHR21646">
    <property type="entry name" value="UBIQUITIN CARBOXYL-TERMINAL HYDROLASE"/>
    <property type="match status" value="1"/>
</dbReference>
<keyword evidence="13" id="KW-0539">Nucleus</keyword>
<keyword evidence="7" id="KW-0833">Ubl conjugation pathway</keyword>
<evidence type="ECO:0000313" key="20">
    <source>
        <dbReference type="WBParaSite" id="SBAD_0000492101-mRNA-1"/>
    </source>
</evidence>
<dbReference type="GO" id="GO:0006508">
    <property type="term" value="P:proteolysis"/>
    <property type="evidence" value="ECO:0007669"/>
    <property type="project" value="UniProtKB-KW"/>
</dbReference>
<keyword evidence="9" id="KW-0788">Thiol protease</keyword>
<dbReference type="Proteomes" id="UP000270296">
    <property type="component" value="Unassembled WGS sequence"/>
</dbReference>
<dbReference type="Pfam" id="PF02148">
    <property type="entry name" value="zf-UBP"/>
    <property type="match status" value="1"/>
</dbReference>
<keyword evidence="10" id="KW-0862">Zinc</keyword>
<evidence type="ECO:0000256" key="8">
    <source>
        <dbReference type="ARBA" id="ARBA00022801"/>
    </source>
</evidence>
<dbReference type="InterPro" id="IPR001394">
    <property type="entry name" value="Peptidase_C19_UCH"/>
</dbReference>
<evidence type="ECO:0000313" key="18">
    <source>
        <dbReference type="EMBL" id="VDP05248.1"/>
    </source>
</evidence>
<dbReference type="InterPro" id="IPR028889">
    <property type="entry name" value="USP"/>
</dbReference>
<comment type="subcellular location">
    <subcellularLocation>
        <location evidence="2">Nucleus</location>
    </subcellularLocation>
</comment>
<proteinExistence type="inferred from homology"/>
<keyword evidence="6 15" id="KW-0863">Zinc-finger</keyword>
<evidence type="ECO:0000313" key="19">
    <source>
        <dbReference type="Proteomes" id="UP000270296"/>
    </source>
</evidence>
<evidence type="ECO:0000256" key="3">
    <source>
        <dbReference type="ARBA" id="ARBA00012759"/>
    </source>
</evidence>
<evidence type="ECO:0000256" key="10">
    <source>
        <dbReference type="ARBA" id="ARBA00022833"/>
    </source>
</evidence>
<dbReference type="InterPro" id="IPR050185">
    <property type="entry name" value="Ub_carboxyl-term_hydrolase"/>
</dbReference>
<comment type="similarity">
    <text evidence="14">Belongs to the peptidase C19 family. UBP8 subfamily.</text>
</comment>
<dbReference type="InterPro" id="IPR038765">
    <property type="entry name" value="Papain-like_cys_pep_sf"/>
</dbReference>
<dbReference type="GO" id="GO:0005634">
    <property type="term" value="C:nucleus"/>
    <property type="evidence" value="ECO:0007669"/>
    <property type="project" value="UniProtKB-SubCell"/>
</dbReference>
<keyword evidence="8" id="KW-0378">Hydrolase</keyword>
<evidence type="ECO:0000256" key="13">
    <source>
        <dbReference type="ARBA" id="ARBA00023242"/>
    </source>
</evidence>
<dbReference type="PROSITE" id="PS00973">
    <property type="entry name" value="USP_2"/>
    <property type="match status" value="1"/>
</dbReference>
<dbReference type="SUPFAM" id="SSF54001">
    <property type="entry name" value="Cysteine proteinases"/>
    <property type="match status" value="1"/>
</dbReference>
<dbReference type="InterPro" id="IPR013083">
    <property type="entry name" value="Znf_RING/FYVE/PHD"/>
</dbReference>
<keyword evidence="19" id="KW-1185">Reference proteome</keyword>
<keyword evidence="4" id="KW-0645">Protease</keyword>